<dbReference type="Gene3D" id="3.30.565.10">
    <property type="entry name" value="Histidine kinase-like ATPase, C-terminal domain"/>
    <property type="match status" value="1"/>
</dbReference>
<evidence type="ECO:0000256" key="5">
    <source>
        <dbReference type="ARBA" id="ARBA00022777"/>
    </source>
</evidence>
<dbReference type="InterPro" id="IPR036890">
    <property type="entry name" value="HATPase_C_sf"/>
</dbReference>
<dbReference type="Pfam" id="PF02518">
    <property type="entry name" value="HATPase_c"/>
    <property type="match status" value="1"/>
</dbReference>
<dbReference type="InterPro" id="IPR003594">
    <property type="entry name" value="HATPase_dom"/>
</dbReference>
<dbReference type="InterPro" id="IPR004358">
    <property type="entry name" value="Sig_transdc_His_kin-like_C"/>
</dbReference>
<feature type="domain" description="Histidine kinase/HSP90-like ATPase" evidence="7">
    <location>
        <begin position="18"/>
        <end position="75"/>
    </location>
</feature>
<dbReference type="GO" id="GO:0005886">
    <property type="term" value="C:plasma membrane"/>
    <property type="evidence" value="ECO:0007669"/>
    <property type="project" value="TreeGrafter"/>
</dbReference>
<dbReference type="PANTHER" id="PTHR45453:SF1">
    <property type="entry name" value="PHOSPHATE REGULON SENSOR PROTEIN PHOR"/>
    <property type="match status" value="1"/>
</dbReference>
<reference evidence="8 9" key="1">
    <citation type="journal article" date="2011" name="J. Bacteriol.">
        <title>Complete genome sequence of the type strain Cupriavidus necator N-1.</title>
        <authorList>
            <person name="Poehlein A."/>
            <person name="Kusian B."/>
            <person name="Friedrich B."/>
            <person name="Daniel R."/>
            <person name="Bowien B."/>
        </authorList>
    </citation>
    <scope>NUCLEOTIDE SEQUENCE [LARGE SCALE GENOMIC DNA]</scope>
    <source>
        <strain evidence="9">ATCC 43291 / DSM 13513 / CCUG 52238 / LMG 8453 / N-1</strain>
    </source>
</reference>
<dbReference type="EC" id="2.7.13.3" evidence="2"/>
<gene>
    <name evidence="8" type="ordered locus">CNE_2c13110</name>
</gene>
<keyword evidence="3" id="KW-0597">Phosphoprotein</keyword>
<evidence type="ECO:0000313" key="8">
    <source>
        <dbReference type="EMBL" id="AEI80274.1"/>
    </source>
</evidence>
<accession>F8GN86</accession>
<evidence type="ECO:0000313" key="9">
    <source>
        <dbReference type="Proteomes" id="UP000006798"/>
    </source>
</evidence>
<evidence type="ECO:0000256" key="4">
    <source>
        <dbReference type="ARBA" id="ARBA00022679"/>
    </source>
</evidence>
<keyword evidence="6" id="KW-0902">Two-component regulatory system</keyword>
<evidence type="ECO:0000256" key="6">
    <source>
        <dbReference type="ARBA" id="ARBA00023012"/>
    </source>
</evidence>
<dbReference type="PANTHER" id="PTHR45453">
    <property type="entry name" value="PHOSPHATE REGULON SENSOR PROTEIN PHOR"/>
    <property type="match status" value="1"/>
</dbReference>
<sequence length="82" mass="8963">MPSLGIRRGPNDYSLVTHLPKLFDRFFRADPTRANSGESSGIGLAIVKTIMDRHHGTAQAELTPGQVTCFRLVFPGRAEPGQ</sequence>
<dbReference type="PRINTS" id="PR00344">
    <property type="entry name" value="BCTRLSENSOR"/>
</dbReference>
<proteinExistence type="predicted"/>
<dbReference type="Proteomes" id="UP000006798">
    <property type="component" value="Chromosome 2"/>
</dbReference>
<dbReference type="SUPFAM" id="SSF55874">
    <property type="entry name" value="ATPase domain of HSP90 chaperone/DNA topoisomerase II/histidine kinase"/>
    <property type="match status" value="1"/>
</dbReference>
<dbReference type="KEGG" id="cnc:CNE_2c13110"/>
<evidence type="ECO:0000256" key="3">
    <source>
        <dbReference type="ARBA" id="ARBA00022553"/>
    </source>
</evidence>
<comment type="catalytic activity">
    <reaction evidence="1">
        <text>ATP + protein L-histidine = ADP + protein N-phospho-L-histidine.</text>
        <dbReference type="EC" id="2.7.13.3"/>
    </reaction>
</comment>
<evidence type="ECO:0000256" key="1">
    <source>
        <dbReference type="ARBA" id="ARBA00000085"/>
    </source>
</evidence>
<keyword evidence="5" id="KW-0418">Kinase</keyword>
<dbReference type="GO" id="GO:0004721">
    <property type="term" value="F:phosphoprotein phosphatase activity"/>
    <property type="evidence" value="ECO:0007669"/>
    <property type="project" value="TreeGrafter"/>
</dbReference>
<evidence type="ECO:0000259" key="7">
    <source>
        <dbReference type="Pfam" id="PF02518"/>
    </source>
</evidence>
<name>F8GN86_CUPNN</name>
<dbReference type="AlphaFoldDB" id="F8GN86"/>
<dbReference type="GO" id="GO:0000155">
    <property type="term" value="F:phosphorelay sensor kinase activity"/>
    <property type="evidence" value="ECO:0007669"/>
    <property type="project" value="TreeGrafter"/>
</dbReference>
<dbReference type="InterPro" id="IPR050351">
    <property type="entry name" value="BphY/WalK/GraS-like"/>
</dbReference>
<dbReference type="HOGENOM" id="CLU_2552552_0_0_4"/>
<protein>
    <recommendedName>
        <fullName evidence="2">histidine kinase</fullName>
        <ecNumber evidence="2">2.7.13.3</ecNumber>
    </recommendedName>
</protein>
<dbReference type="GO" id="GO:0016036">
    <property type="term" value="P:cellular response to phosphate starvation"/>
    <property type="evidence" value="ECO:0007669"/>
    <property type="project" value="TreeGrafter"/>
</dbReference>
<dbReference type="EMBL" id="CP002878">
    <property type="protein sequence ID" value="AEI80274.1"/>
    <property type="molecule type" value="Genomic_DNA"/>
</dbReference>
<evidence type="ECO:0000256" key="2">
    <source>
        <dbReference type="ARBA" id="ARBA00012438"/>
    </source>
</evidence>
<organism evidence="8 9">
    <name type="scientific">Cupriavidus necator (strain ATCC 43291 / DSM 13513 / CCUG 52238 / LMG 8453 / N-1)</name>
    <name type="common">Ralstonia eutropha</name>
    <dbReference type="NCBI Taxonomy" id="1042878"/>
    <lineage>
        <taxon>Bacteria</taxon>
        <taxon>Pseudomonadati</taxon>
        <taxon>Pseudomonadota</taxon>
        <taxon>Betaproteobacteria</taxon>
        <taxon>Burkholderiales</taxon>
        <taxon>Burkholderiaceae</taxon>
        <taxon>Cupriavidus</taxon>
    </lineage>
</organism>
<keyword evidence="4" id="KW-0808">Transferase</keyword>